<name>A0A1F7F4L2_UNCRA</name>
<dbReference type="AlphaFoldDB" id="A0A1F7F4L2"/>
<feature type="coiled-coil region" evidence="1">
    <location>
        <begin position="41"/>
        <end position="75"/>
    </location>
</feature>
<dbReference type="EMBL" id="MFYX01000123">
    <property type="protein sequence ID" value="OGK01604.1"/>
    <property type="molecule type" value="Genomic_DNA"/>
</dbReference>
<reference evidence="2 3" key="1">
    <citation type="journal article" date="2016" name="Nat. Commun.">
        <title>Thousands of microbial genomes shed light on interconnected biogeochemical processes in an aquifer system.</title>
        <authorList>
            <person name="Anantharaman K."/>
            <person name="Brown C.T."/>
            <person name="Hug L.A."/>
            <person name="Sharon I."/>
            <person name="Castelle C.J."/>
            <person name="Probst A.J."/>
            <person name="Thomas B.C."/>
            <person name="Singh A."/>
            <person name="Wilkins M.J."/>
            <person name="Karaoz U."/>
            <person name="Brodie E.L."/>
            <person name="Williams K.H."/>
            <person name="Hubbard S.S."/>
            <person name="Banfield J.F."/>
        </authorList>
    </citation>
    <scope>NUCLEOTIDE SEQUENCE [LARGE SCALE GENOMIC DNA]</scope>
</reference>
<evidence type="ECO:0000313" key="2">
    <source>
        <dbReference type="EMBL" id="OGK01604.1"/>
    </source>
</evidence>
<evidence type="ECO:0000313" key="3">
    <source>
        <dbReference type="Proteomes" id="UP000179243"/>
    </source>
</evidence>
<keyword evidence="1" id="KW-0175">Coiled coil</keyword>
<dbReference type="Proteomes" id="UP000179243">
    <property type="component" value="Unassembled WGS sequence"/>
</dbReference>
<organism evidence="2 3">
    <name type="scientific">Candidatus Raymondbacteria bacterium RIFOXYD12_FULL_49_13</name>
    <dbReference type="NCBI Taxonomy" id="1817890"/>
    <lineage>
        <taxon>Bacteria</taxon>
        <taxon>Raymondiibacteriota</taxon>
    </lineage>
</organism>
<comment type="caution">
    <text evidence="2">The sequence shown here is derived from an EMBL/GenBank/DDBJ whole genome shotgun (WGS) entry which is preliminary data.</text>
</comment>
<sequence>MTEDSDDLIDHAGTVVELAKKAQVRMIHTDEQYTASHMDNIEKLVQLNQQAAERIRQLEQEVTQLKQENEKLLGNAK</sequence>
<evidence type="ECO:0000256" key="1">
    <source>
        <dbReference type="SAM" id="Coils"/>
    </source>
</evidence>
<accession>A0A1F7F4L2</accession>
<protein>
    <submittedName>
        <fullName evidence="2">Uncharacterized protein</fullName>
    </submittedName>
</protein>
<gene>
    <name evidence="2" type="ORF">A2519_06065</name>
</gene>
<proteinExistence type="predicted"/>